<evidence type="ECO:0000313" key="5">
    <source>
        <dbReference type="Proteomes" id="UP000826271"/>
    </source>
</evidence>
<dbReference type="PROSITE" id="PS50966">
    <property type="entry name" value="ZF_SWIM"/>
    <property type="match status" value="1"/>
</dbReference>
<sequence>MIHKYNAQDHSWLSNLYKIREKWSPAFNSDFFHGGVRSTSRSESTNHALNDISTKTISLFEFVLRFEKDLLEKWRRNEADADFFSSQSSPTLAVNSKLLKHGVRIYTNTMYKEFEKDYLNGTGALSCKEIPVGDTVYEFELTNSESNNDRVYTVFLDINTLKVECSCKKIHWMGMLCSHALAALHRKNVHEIPQEYIRNRWTKDVKKHAYIMDGYESTRIDDNETRVLYTSRTMRFAYDLVTQSESYKEARDIMWAVLKDGAKLLDEFFKKKNVDSSSSMKDKLVRNDIVELHNNKPILDPLKAKPTGTRNCRIKNHFEKRKSKIPRANTKRKTQKRVESKSPDAHILASTISDISTPSQSMNPGFIDVTRYQYVHLNSNSDHVNIPRQTSCMSKATNVGALTTQVPWSSTPLVEISTPSQSLDSTVSELAPYSMFGHVQEIQGQCPSFTWNMNSSQSFTSMLQSYNQINNPTQESSDWRSTTQ</sequence>
<accession>A0AAV6X6V9</accession>
<keyword evidence="2" id="KW-0862">Zinc</keyword>
<feature type="domain" description="SWIM-type" evidence="3">
    <location>
        <begin position="152"/>
        <end position="188"/>
    </location>
</feature>
<dbReference type="GO" id="GO:0005634">
    <property type="term" value="C:nucleus"/>
    <property type="evidence" value="ECO:0007669"/>
    <property type="project" value="UniProtKB-SubCell"/>
</dbReference>
<protein>
    <recommendedName>
        <fullName evidence="2">Protein FAR1-RELATED SEQUENCE</fullName>
    </recommendedName>
</protein>
<dbReference type="Proteomes" id="UP000826271">
    <property type="component" value="Unassembled WGS sequence"/>
</dbReference>
<evidence type="ECO:0000259" key="3">
    <source>
        <dbReference type="PROSITE" id="PS50966"/>
    </source>
</evidence>
<comment type="similarity">
    <text evidence="2">Belongs to the FHY3/FAR1 family.</text>
</comment>
<dbReference type="GO" id="GO:0008270">
    <property type="term" value="F:zinc ion binding"/>
    <property type="evidence" value="ECO:0007669"/>
    <property type="project" value="UniProtKB-UniRule"/>
</dbReference>
<comment type="function">
    <text evidence="2">Putative transcription activator involved in regulating light control of development.</text>
</comment>
<evidence type="ECO:0000313" key="4">
    <source>
        <dbReference type="EMBL" id="KAG8378659.1"/>
    </source>
</evidence>
<dbReference type="InterPro" id="IPR007527">
    <property type="entry name" value="Znf_SWIM"/>
</dbReference>
<organism evidence="4 5">
    <name type="scientific">Buddleja alternifolia</name>
    <dbReference type="NCBI Taxonomy" id="168488"/>
    <lineage>
        <taxon>Eukaryota</taxon>
        <taxon>Viridiplantae</taxon>
        <taxon>Streptophyta</taxon>
        <taxon>Embryophyta</taxon>
        <taxon>Tracheophyta</taxon>
        <taxon>Spermatophyta</taxon>
        <taxon>Magnoliopsida</taxon>
        <taxon>eudicotyledons</taxon>
        <taxon>Gunneridae</taxon>
        <taxon>Pentapetalae</taxon>
        <taxon>asterids</taxon>
        <taxon>lamiids</taxon>
        <taxon>Lamiales</taxon>
        <taxon>Scrophulariaceae</taxon>
        <taxon>Buddlejeae</taxon>
        <taxon>Buddleja</taxon>
    </lineage>
</organism>
<dbReference type="GO" id="GO:0006355">
    <property type="term" value="P:regulation of DNA-templated transcription"/>
    <property type="evidence" value="ECO:0007669"/>
    <property type="project" value="UniProtKB-UniRule"/>
</dbReference>
<proteinExistence type="inferred from homology"/>
<name>A0AAV6X6V9_9LAMI</name>
<evidence type="ECO:0000256" key="2">
    <source>
        <dbReference type="RuleBase" id="RU367018"/>
    </source>
</evidence>
<dbReference type="Pfam" id="PF04434">
    <property type="entry name" value="SWIM"/>
    <property type="match status" value="1"/>
</dbReference>
<comment type="caution">
    <text evidence="4">The sequence shown here is derived from an EMBL/GenBank/DDBJ whole genome shotgun (WGS) entry which is preliminary data.</text>
</comment>
<evidence type="ECO:0000256" key="1">
    <source>
        <dbReference type="PROSITE-ProRule" id="PRU00325"/>
    </source>
</evidence>
<reference evidence="4" key="1">
    <citation type="submission" date="2019-10" db="EMBL/GenBank/DDBJ databases">
        <authorList>
            <person name="Zhang R."/>
            <person name="Pan Y."/>
            <person name="Wang J."/>
            <person name="Ma R."/>
            <person name="Yu S."/>
        </authorList>
    </citation>
    <scope>NUCLEOTIDE SEQUENCE</scope>
    <source>
        <strain evidence="4">LA-IB0</strain>
        <tissue evidence="4">Leaf</tissue>
    </source>
</reference>
<comment type="subcellular location">
    <subcellularLocation>
        <location evidence="2">Nucleus</location>
    </subcellularLocation>
</comment>
<dbReference type="PANTHER" id="PTHR31669:SF302">
    <property type="entry name" value="PROTEIN FAR1-RELATED SEQUENCE"/>
    <property type="match status" value="1"/>
</dbReference>
<dbReference type="InterPro" id="IPR031052">
    <property type="entry name" value="FHY3/FAR1"/>
</dbReference>
<keyword evidence="2" id="KW-0539">Nucleus</keyword>
<keyword evidence="1 2" id="KW-0863">Zinc-finger</keyword>
<keyword evidence="2" id="KW-0479">Metal-binding</keyword>
<gene>
    <name evidence="4" type="ORF">BUALT_Bualt07G0008300</name>
</gene>
<dbReference type="PANTHER" id="PTHR31669">
    <property type="entry name" value="PROTEIN FAR1-RELATED SEQUENCE 10-RELATED"/>
    <property type="match status" value="1"/>
</dbReference>
<dbReference type="AlphaFoldDB" id="A0AAV6X6V9"/>
<keyword evidence="5" id="KW-1185">Reference proteome</keyword>
<dbReference type="EMBL" id="WHWC01000007">
    <property type="protein sequence ID" value="KAG8378659.1"/>
    <property type="molecule type" value="Genomic_DNA"/>
</dbReference>